<organism evidence="1">
    <name type="scientific">Cucumis melo</name>
    <name type="common">Muskmelon</name>
    <dbReference type="NCBI Taxonomy" id="3656"/>
    <lineage>
        <taxon>Eukaryota</taxon>
        <taxon>Viridiplantae</taxon>
        <taxon>Streptophyta</taxon>
        <taxon>Embryophyta</taxon>
        <taxon>Tracheophyta</taxon>
        <taxon>Spermatophyta</taxon>
        <taxon>Magnoliopsida</taxon>
        <taxon>eudicotyledons</taxon>
        <taxon>Gunneridae</taxon>
        <taxon>Pentapetalae</taxon>
        <taxon>rosids</taxon>
        <taxon>fabids</taxon>
        <taxon>Cucurbitales</taxon>
        <taxon>Cucurbitaceae</taxon>
        <taxon>Benincaseae</taxon>
        <taxon>Cucumis</taxon>
    </lineage>
</organism>
<accession>A0A9I9E4M9</accession>
<protein>
    <submittedName>
        <fullName evidence="1">Uncharacterized protein</fullName>
    </submittedName>
</protein>
<dbReference type="EnsemblPlants" id="MELO3C028672.2.1">
    <property type="protein sequence ID" value="MELO3C028672.2.1"/>
    <property type="gene ID" value="MELO3C028672.2"/>
</dbReference>
<dbReference type="AlphaFoldDB" id="A0A9I9E4M9"/>
<proteinExistence type="predicted"/>
<dbReference type="Gramene" id="MELO3C028672.2.1">
    <property type="protein sequence ID" value="MELO3C028672.2.1"/>
    <property type="gene ID" value="MELO3C028672.2"/>
</dbReference>
<name>A0A9I9E4M9_CUCME</name>
<sequence>MANARQEEFENKLHLDEITSIICIPKGEQVWVLGIV</sequence>
<evidence type="ECO:0000313" key="1">
    <source>
        <dbReference type="EnsemblPlants" id="MELO3C028672.2.1"/>
    </source>
</evidence>
<reference evidence="1" key="1">
    <citation type="submission" date="2023-03" db="UniProtKB">
        <authorList>
            <consortium name="EnsemblPlants"/>
        </authorList>
    </citation>
    <scope>IDENTIFICATION</scope>
</reference>